<evidence type="ECO:0000256" key="1">
    <source>
        <dbReference type="ARBA" id="ARBA00004442"/>
    </source>
</evidence>
<feature type="chain" id="PRO_5046049790" evidence="6">
    <location>
        <begin position="19"/>
        <end position="314"/>
    </location>
</feature>
<dbReference type="RefSeq" id="WP_167076876.1">
    <property type="nucleotide sequence ID" value="NZ_VVIW01000006.1"/>
</dbReference>
<dbReference type="Proteomes" id="UP000819052">
    <property type="component" value="Unassembled WGS sequence"/>
</dbReference>
<dbReference type="Pfam" id="PF06629">
    <property type="entry name" value="MipA"/>
    <property type="match status" value="1"/>
</dbReference>
<reference evidence="7 8" key="1">
    <citation type="submission" date="2019-09" db="EMBL/GenBank/DDBJ databases">
        <title>Taxonomy of Antarctic Massilia spp.: description of Massilia rubra sp. nov., Massilia aquatica sp. nov., Massilia mucilaginosa sp. nov., Massilia frigida sp. nov. isolated from streams, lakes and regoliths.</title>
        <authorList>
            <person name="Holochova P."/>
            <person name="Sedlacek I."/>
            <person name="Kralova S."/>
            <person name="Maslanova I."/>
            <person name="Busse H.-J."/>
            <person name="Stankova E."/>
            <person name="Vrbovska V."/>
            <person name="Kovarovic V."/>
            <person name="Bartak M."/>
            <person name="Svec P."/>
            <person name="Pantucek R."/>
        </authorList>
    </citation>
    <scope>NUCLEOTIDE SEQUENCE [LARGE SCALE GENOMIC DNA]</scope>
    <source>
        <strain evidence="7 8">CCM 8693</strain>
    </source>
</reference>
<feature type="signal peptide" evidence="6">
    <location>
        <begin position="1"/>
        <end position="18"/>
    </location>
</feature>
<organism evidence="7 8">
    <name type="scientific">Massilia aquatica</name>
    <dbReference type="NCBI Taxonomy" id="2609000"/>
    <lineage>
        <taxon>Bacteria</taxon>
        <taxon>Pseudomonadati</taxon>
        <taxon>Pseudomonadota</taxon>
        <taxon>Betaproteobacteria</taxon>
        <taxon>Burkholderiales</taxon>
        <taxon>Oxalobacteraceae</taxon>
        <taxon>Telluria group</taxon>
        <taxon>Massilia</taxon>
    </lineage>
</organism>
<gene>
    <name evidence="7" type="ORF">F1609_13095</name>
</gene>
<dbReference type="EMBL" id="VVIW01000006">
    <property type="protein sequence ID" value="NHZ41084.1"/>
    <property type="molecule type" value="Genomic_DNA"/>
</dbReference>
<keyword evidence="5" id="KW-0998">Cell outer membrane</keyword>
<keyword evidence="3 6" id="KW-0732">Signal</keyword>
<comment type="similarity">
    <text evidence="2">Belongs to the MipA/OmpV family.</text>
</comment>
<name>A0ABX0M1Q9_9BURK</name>
<evidence type="ECO:0000256" key="5">
    <source>
        <dbReference type="ARBA" id="ARBA00023237"/>
    </source>
</evidence>
<sequence>MRTLFALALAGAVPAAWAQTPASNPMPDGSSDMYVGLGAVSAPRYQGSGEHRVTALPLLQVEWSNGVFISGMSAGLHLSSNPVFEYGPMLAVLARRSDKGSYDAMGVSLGSLDLSGTQNKPSTPAGGSPVHPGVVVPPASEVLPIGGEPAPLPMQRSGNRLAGTEAIGARLQGGVFFNYYLTPSLRVTNNLLAGSGRDRHGASWTVGLQHVARALAPHHSVSLAADLTMVNRSYNQSYFGVSLRDTMNSGNMPYAPGGGLRDVAVSARWNWALSPGWMISSGARAARLQGDARRSPLVERANNITVSTGLAYRF</sequence>
<protein>
    <submittedName>
        <fullName evidence="7">MipA/OmpV family protein</fullName>
    </submittedName>
</protein>
<accession>A0ABX0M1Q9</accession>
<dbReference type="PANTHER" id="PTHR38776">
    <property type="entry name" value="MLTA-INTERACTING PROTEIN-RELATED"/>
    <property type="match status" value="1"/>
</dbReference>
<proteinExistence type="inferred from homology"/>
<evidence type="ECO:0000313" key="8">
    <source>
        <dbReference type="Proteomes" id="UP000819052"/>
    </source>
</evidence>
<evidence type="ECO:0000256" key="2">
    <source>
        <dbReference type="ARBA" id="ARBA00005722"/>
    </source>
</evidence>
<evidence type="ECO:0000256" key="3">
    <source>
        <dbReference type="ARBA" id="ARBA00022729"/>
    </source>
</evidence>
<evidence type="ECO:0000256" key="4">
    <source>
        <dbReference type="ARBA" id="ARBA00023136"/>
    </source>
</evidence>
<evidence type="ECO:0000313" key="7">
    <source>
        <dbReference type="EMBL" id="NHZ41084.1"/>
    </source>
</evidence>
<keyword evidence="8" id="KW-1185">Reference proteome</keyword>
<keyword evidence="4" id="KW-0472">Membrane</keyword>
<evidence type="ECO:0000256" key="6">
    <source>
        <dbReference type="SAM" id="SignalP"/>
    </source>
</evidence>
<dbReference type="InterPro" id="IPR010583">
    <property type="entry name" value="MipA"/>
</dbReference>
<dbReference type="PANTHER" id="PTHR38776:SF1">
    <property type="entry name" value="MLTA-INTERACTING PROTEIN-RELATED"/>
    <property type="match status" value="1"/>
</dbReference>
<comment type="subcellular location">
    <subcellularLocation>
        <location evidence="1">Cell outer membrane</location>
    </subcellularLocation>
</comment>
<comment type="caution">
    <text evidence="7">The sequence shown here is derived from an EMBL/GenBank/DDBJ whole genome shotgun (WGS) entry which is preliminary data.</text>
</comment>